<feature type="compositionally biased region" description="Basic and acidic residues" evidence="1">
    <location>
        <begin position="346"/>
        <end position="360"/>
    </location>
</feature>
<evidence type="ECO:0000313" key="3">
    <source>
        <dbReference type="Proteomes" id="UP000258309"/>
    </source>
</evidence>
<dbReference type="EMBL" id="NCSJ02000076">
    <property type="protein sequence ID" value="RFU31383.1"/>
    <property type="molecule type" value="Genomic_DNA"/>
</dbReference>
<evidence type="ECO:0000313" key="2">
    <source>
        <dbReference type="EMBL" id="RFU31383.1"/>
    </source>
</evidence>
<keyword evidence="3" id="KW-1185">Reference proteome</keyword>
<feature type="region of interest" description="Disordered" evidence="1">
    <location>
        <begin position="310"/>
        <end position="381"/>
    </location>
</feature>
<name>A0A3E2HDZ8_SCYLI</name>
<protein>
    <submittedName>
        <fullName evidence="2">Uncharacterized protein</fullName>
    </submittedName>
</protein>
<feature type="non-terminal residue" evidence="2">
    <location>
        <position position="1"/>
    </location>
</feature>
<gene>
    <name evidence="2" type="ORF">B7463_g4943</name>
</gene>
<reference evidence="2 3" key="1">
    <citation type="submission" date="2018-05" db="EMBL/GenBank/DDBJ databases">
        <title>Draft genome sequence of Scytalidium lignicola DSM 105466, a ubiquitous saprotrophic fungus.</title>
        <authorList>
            <person name="Buettner E."/>
            <person name="Gebauer A.M."/>
            <person name="Hofrichter M."/>
            <person name="Liers C."/>
            <person name="Kellner H."/>
        </authorList>
    </citation>
    <scope>NUCLEOTIDE SEQUENCE [LARGE SCALE GENOMIC DNA]</scope>
    <source>
        <strain evidence="2 3">DSM 105466</strain>
    </source>
</reference>
<comment type="caution">
    <text evidence="2">The sequence shown here is derived from an EMBL/GenBank/DDBJ whole genome shotgun (WGS) entry which is preliminary data.</text>
</comment>
<organism evidence="2 3">
    <name type="scientific">Scytalidium lignicola</name>
    <name type="common">Hyphomycete</name>
    <dbReference type="NCBI Taxonomy" id="5539"/>
    <lineage>
        <taxon>Eukaryota</taxon>
        <taxon>Fungi</taxon>
        <taxon>Dikarya</taxon>
        <taxon>Ascomycota</taxon>
        <taxon>Pezizomycotina</taxon>
        <taxon>Leotiomycetes</taxon>
        <taxon>Leotiomycetes incertae sedis</taxon>
        <taxon>Scytalidium</taxon>
    </lineage>
</organism>
<sequence>MCYNEQNRYSCGCEEKGERQTCVPKMADKQQECTGPTKKVLILPYPCKRCRRDTWLKRLEGKLISRERPKKLNETQAQEETVNSVTYEGTIDLKKGSGEMAIGLTAEETTTNILVPSIKVDTAPNAGEDKAERINAPFKATKIGDVDDFERKQWEKRRNRFSWTPTTDISDYATKNKATHDDDDDGSVVDRSVENENSILSSGALLFTVNIMSSGEQDGKTVKLGQDRGVAQPASVPLDDVAATGTKEKTDDDANEHIQAAPAPVNKVLTAIKGAKKPRRGGGAVLKALFCRLLTRARRLKNRNHTDYIKLRGDDESSSNAAGSENLGTEHQSSTAATGQEITIDDSSREGSYEDQEFGKNARWPAPVKPRYIVDSDDTSL</sequence>
<accession>A0A3E2HDZ8</accession>
<dbReference type="OrthoDB" id="10527635at2759"/>
<proteinExistence type="predicted"/>
<evidence type="ECO:0000256" key="1">
    <source>
        <dbReference type="SAM" id="MobiDB-lite"/>
    </source>
</evidence>
<dbReference type="Proteomes" id="UP000258309">
    <property type="component" value="Unassembled WGS sequence"/>
</dbReference>
<feature type="compositionally biased region" description="Polar residues" evidence="1">
    <location>
        <begin position="318"/>
        <end position="341"/>
    </location>
</feature>
<feature type="non-terminal residue" evidence="2">
    <location>
        <position position="381"/>
    </location>
</feature>
<dbReference type="AlphaFoldDB" id="A0A3E2HDZ8"/>